<gene>
    <name evidence="1" type="ORF">COU06_02750</name>
</gene>
<sequence length="244" mass="27723">MKTLLRIELITILILSLTLFKAPAVNKDIVIHIPWGNIGEEVVTSEIFDLDKIRNQKELLNLITHSPKSLELNQDTSKDILTLLWAFGLINNNPILTNGPINSPEYGGSHVFASTGGWNLSKESSMNHFNMHKIVSLTKNQQERLEEVSKIIYRPCCNNSTYFPDCNHGMAMLGLLEILISQDISEIELYETVYIANKLWFPDHYQSLPLSIQKKSPKELLSKEYISASGWQKHRVQNANSQSC</sequence>
<dbReference type="EMBL" id="PFAY01000027">
    <property type="protein sequence ID" value="PIT92928.1"/>
    <property type="molecule type" value="Genomic_DNA"/>
</dbReference>
<protein>
    <submittedName>
        <fullName evidence="1">Uncharacterized protein</fullName>
    </submittedName>
</protein>
<dbReference type="Proteomes" id="UP000229112">
    <property type="component" value="Unassembled WGS sequence"/>
</dbReference>
<proteinExistence type="predicted"/>
<dbReference type="AlphaFoldDB" id="A0A2M6WJE4"/>
<accession>A0A2M6WJE4</accession>
<evidence type="ECO:0000313" key="2">
    <source>
        <dbReference type="Proteomes" id="UP000229112"/>
    </source>
</evidence>
<comment type="caution">
    <text evidence="1">The sequence shown here is derived from an EMBL/GenBank/DDBJ whole genome shotgun (WGS) entry which is preliminary data.</text>
</comment>
<reference evidence="2" key="1">
    <citation type="submission" date="2017-09" db="EMBL/GenBank/DDBJ databases">
        <title>Depth-based differentiation of microbial function through sediment-hosted aquifers and enrichment of novel symbionts in the deep terrestrial subsurface.</title>
        <authorList>
            <person name="Probst A.J."/>
            <person name="Ladd B."/>
            <person name="Jarett J.K."/>
            <person name="Geller-Mcgrath D.E."/>
            <person name="Sieber C.M.K."/>
            <person name="Emerson J.B."/>
            <person name="Anantharaman K."/>
            <person name="Thomas B.C."/>
            <person name="Malmstrom R."/>
            <person name="Stieglmeier M."/>
            <person name="Klingl A."/>
            <person name="Woyke T."/>
            <person name="Ryan C.M."/>
            <person name="Banfield J.F."/>
        </authorList>
    </citation>
    <scope>NUCLEOTIDE SEQUENCE [LARGE SCALE GENOMIC DNA]</scope>
</reference>
<name>A0A2M6WJE4_9BACT</name>
<organism evidence="1 2">
    <name type="scientific">Candidatus Harrisonbacteria bacterium CG10_big_fil_rev_8_21_14_0_10_38_8</name>
    <dbReference type="NCBI Taxonomy" id="1974582"/>
    <lineage>
        <taxon>Bacteria</taxon>
        <taxon>Candidatus Harrisoniibacteriota</taxon>
    </lineage>
</organism>
<evidence type="ECO:0000313" key="1">
    <source>
        <dbReference type="EMBL" id="PIT92928.1"/>
    </source>
</evidence>